<sequence>MDNTRALPPQQRGGNTFTSRMMKSNLRPVVLFVAFITALWSFLWASIAISIGILYSVASIIQIFGLFAVSVRNINLVRIYAFGSILAALCILAGTLTQIVIHFLQKKTLLSVCTDNNTGDTIFYSWGIWGPVTSTTLNKADAARWCDRTWSRGAWSNIVLFFIELCLAAFFLFIIFGYYKQLLDPSSVTNTVHPQNQYPLRAYPQQPYTDGYGYNPNFPPPQGPPPGGYGQGFDQPFVPPYDNAKLPTYDGAGPKYDDTKDGEGLLKHGDDDPFGDHRNDAGRSDSGHGNARR</sequence>
<comment type="caution">
    <text evidence="1">The sequence shown here is derived from an EMBL/GenBank/DDBJ whole genome shotgun (WGS) entry which is preliminary data.</text>
</comment>
<proteinExistence type="predicted"/>
<evidence type="ECO:0000313" key="2">
    <source>
        <dbReference type="Proteomes" id="UP000886501"/>
    </source>
</evidence>
<gene>
    <name evidence="1" type="ORF">BDM02DRAFT_500465</name>
</gene>
<dbReference type="Proteomes" id="UP000886501">
    <property type="component" value="Unassembled WGS sequence"/>
</dbReference>
<keyword evidence="2" id="KW-1185">Reference proteome</keyword>
<evidence type="ECO:0000313" key="1">
    <source>
        <dbReference type="EMBL" id="KAF9645548.1"/>
    </source>
</evidence>
<organism evidence="1 2">
    <name type="scientific">Thelephora ganbajun</name>
    <name type="common">Ganba fungus</name>
    <dbReference type="NCBI Taxonomy" id="370292"/>
    <lineage>
        <taxon>Eukaryota</taxon>
        <taxon>Fungi</taxon>
        <taxon>Dikarya</taxon>
        <taxon>Basidiomycota</taxon>
        <taxon>Agaricomycotina</taxon>
        <taxon>Agaricomycetes</taxon>
        <taxon>Thelephorales</taxon>
        <taxon>Thelephoraceae</taxon>
        <taxon>Thelephora</taxon>
    </lineage>
</organism>
<name>A0ACB6Z8D6_THEGA</name>
<dbReference type="EMBL" id="MU118087">
    <property type="protein sequence ID" value="KAF9645548.1"/>
    <property type="molecule type" value="Genomic_DNA"/>
</dbReference>
<reference evidence="1" key="2">
    <citation type="journal article" date="2020" name="Nat. Commun.">
        <title>Large-scale genome sequencing of mycorrhizal fungi provides insights into the early evolution of symbiotic traits.</title>
        <authorList>
            <person name="Miyauchi S."/>
            <person name="Kiss E."/>
            <person name="Kuo A."/>
            <person name="Drula E."/>
            <person name="Kohler A."/>
            <person name="Sanchez-Garcia M."/>
            <person name="Morin E."/>
            <person name="Andreopoulos B."/>
            <person name="Barry K.W."/>
            <person name="Bonito G."/>
            <person name="Buee M."/>
            <person name="Carver A."/>
            <person name="Chen C."/>
            <person name="Cichocki N."/>
            <person name="Clum A."/>
            <person name="Culley D."/>
            <person name="Crous P.W."/>
            <person name="Fauchery L."/>
            <person name="Girlanda M."/>
            <person name="Hayes R.D."/>
            <person name="Keri Z."/>
            <person name="LaButti K."/>
            <person name="Lipzen A."/>
            <person name="Lombard V."/>
            <person name="Magnuson J."/>
            <person name="Maillard F."/>
            <person name="Murat C."/>
            <person name="Nolan M."/>
            <person name="Ohm R.A."/>
            <person name="Pangilinan J."/>
            <person name="Pereira M.F."/>
            <person name="Perotto S."/>
            <person name="Peter M."/>
            <person name="Pfister S."/>
            <person name="Riley R."/>
            <person name="Sitrit Y."/>
            <person name="Stielow J.B."/>
            <person name="Szollosi G."/>
            <person name="Zifcakova L."/>
            <person name="Stursova M."/>
            <person name="Spatafora J.W."/>
            <person name="Tedersoo L."/>
            <person name="Vaario L.M."/>
            <person name="Yamada A."/>
            <person name="Yan M."/>
            <person name="Wang P."/>
            <person name="Xu J."/>
            <person name="Bruns T."/>
            <person name="Baldrian P."/>
            <person name="Vilgalys R."/>
            <person name="Dunand C."/>
            <person name="Henrissat B."/>
            <person name="Grigoriev I.V."/>
            <person name="Hibbett D."/>
            <person name="Nagy L.G."/>
            <person name="Martin F.M."/>
        </authorList>
    </citation>
    <scope>NUCLEOTIDE SEQUENCE</scope>
    <source>
        <strain evidence="1">P2</strain>
    </source>
</reference>
<protein>
    <submittedName>
        <fullName evidence="1">Uncharacterized protein</fullName>
    </submittedName>
</protein>
<accession>A0ACB6Z8D6</accession>
<reference evidence="1" key="1">
    <citation type="submission" date="2019-10" db="EMBL/GenBank/DDBJ databases">
        <authorList>
            <consortium name="DOE Joint Genome Institute"/>
            <person name="Kuo A."/>
            <person name="Miyauchi S."/>
            <person name="Kiss E."/>
            <person name="Drula E."/>
            <person name="Kohler A."/>
            <person name="Sanchez-Garcia M."/>
            <person name="Andreopoulos B."/>
            <person name="Barry K.W."/>
            <person name="Bonito G."/>
            <person name="Buee M."/>
            <person name="Carver A."/>
            <person name="Chen C."/>
            <person name="Cichocki N."/>
            <person name="Clum A."/>
            <person name="Culley D."/>
            <person name="Crous P.W."/>
            <person name="Fauchery L."/>
            <person name="Girlanda M."/>
            <person name="Hayes R."/>
            <person name="Keri Z."/>
            <person name="Labutti K."/>
            <person name="Lipzen A."/>
            <person name="Lombard V."/>
            <person name="Magnuson J."/>
            <person name="Maillard F."/>
            <person name="Morin E."/>
            <person name="Murat C."/>
            <person name="Nolan M."/>
            <person name="Ohm R."/>
            <person name="Pangilinan J."/>
            <person name="Pereira M."/>
            <person name="Perotto S."/>
            <person name="Peter M."/>
            <person name="Riley R."/>
            <person name="Sitrit Y."/>
            <person name="Stielow B."/>
            <person name="Szollosi G."/>
            <person name="Zifcakova L."/>
            <person name="Stursova M."/>
            <person name="Spatafora J.W."/>
            <person name="Tedersoo L."/>
            <person name="Vaario L.-M."/>
            <person name="Yamada A."/>
            <person name="Yan M."/>
            <person name="Wang P."/>
            <person name="Xu J."/>
            <person name="Bruns T."/>
            <person name="Baldrian P."/>
            <person name="Vilgalys R."/>
            <person name="Henrissat B."/>
            <person name="Grigoriev I.V."/>
            <person name="Hibbett D."/>
            <person name="Nagy L.G."/>
            <person name="Martin F.M."/>
        </authorList>
    </citation>
    <scope>NUCLEOTIDE SEQUENCE</scope>
    <source>
        <strain evidence="1">P2</strain>
    </source>
</reference>